<organism evidence="2 3">
    <name type="scientific">Musa troglodytarum</name>
    <name type="common">fe'i banana</name>
    <dbReference type="NCBI Taxonomy" id="320322"/>
    <lineage>
        <taxon>Eukaryota</taxon>
        <taxon>Viridiplantae</taxon>
        <taxon>Streptophyta</taxon>
        <taxon>Embryophyta</taxon>
        <taxon>Tracheophyta</taxon>
        <taxon>Spermatophyta</taxon>
        <taxon>Magnoliopsida</taxon>
        <taxon>Liliopsida</taxon>
        <taxon>Zingiberales</taxon>
        <taxon>Musaceae</taxon>
        <taxon>Musa</taxon>
    </lineage>
</organism>
<evidence type="ECO:0000313" key="3">
    <source>
        <dbReference type="Proteomes" id="UP001055439"/>
    </source>
</evidence>
<feature type="region of interest" description="Disordered" evidence="1">
    <location>
        <begin position="42"/>
        <end position="74"/>
    </location>
</feature>
<keyword evidence="3" id="KW-1185">Reference proteome</keyword>
<gene>
    <name evidence="2" type="ORF">MUK42_15209</name>
</gene>
<sequence>MTGKGRDEALQIRYDLMTITIQARARRSLALRLPARPRNVIPVALPRSTRPNPPPPPTLGHRAPPCVPPEATRP</sequence>
<reference evidence="2" key="1">
    <citation type="submission" date="2022-05" db="EMBL/GenBank/DDBJ databases">
        <title>The Musa troglodytarum L. genome provides insights into the mechanism of non-climacteric behaviour and enrichment of carotenoids.</title>
        <authorList>
            <person name="Wang J."/>
        </authorList>
    </citation>
    <scope>NUCLEOTIDE SEQUENCE</scope>
    <source>
        <tissue evidence="2">Leaf</tissue>
    </source>
</reference>
<accession>A0A9E7L536</accession>
<protein>
    <submittedName>
        <fullName evidence="2">Uncharacterized protein</fullName>
    </submittedName>
</protein>
<dbReference type="AlphaFoldDB" id="A0A9E7L536"/>
<dbReference type="Proteomes" id="UP001055439">
    <property type="component" value="Chromosome 9"/>
</dbReference>
<proteinExistence type="predicted"/>
<evidence type="ECO:0000256" key="1">
    <source>
        <dbReference type="SAM" id="MobiDB-lite"/>
    </source>
</evidence>
<dbReference type="EMBL" id="CP097511">
    <property type="protein sequence ID" value="URE46283.1"/>
    <property type="molecule type" value="Genomic_DNA"/>
</dbReference>
<name>A0A9E7L536_9LILI</name>
<evidence type="ECO:0000313" key="2">
    <source>
        <dbReference type="EMBL" id="URE46283.1"/>
    </source>
</evidence>